<comment type="caution">
    <text evidence="1">The sequence shown here is derived from an EMBL/GenBank/DDBJ whole genome shotgun (WGS) entry which is preliminary data.</text>
</comment>
<evidence type="ECO:0000313" key="1">
    <source>
        <dbReference type="EMBL" id="KAF2307285.1"/>
    </source>
</evidence>
<gene>
    <name evidence="1" type="ORF">GH714_026102</name>
</gene>
<evidence type="ECO:0000313" key="2">
    <source>
        <dbReference type="Proteomes" id="UP000467840"/>
    </source>
</evidence>
<sequence length="295" mass="33264">MTHQENPDTRRALIDSNSNSYFSSITISQTKIRIKIPKLLAKTMQKRGNDRTRGKKNKWEKVSSIFSSAFNSNKLPRTYSKVQISDVHDRDQEDGLAVAEAKISIKDESDGTGDQSPLSKSYSFKEPLEIEDGEQKRPNKENIPNNRQPRKADKSLKMSLSFSRLFHKRANNAGGCQNTSDQNGVGRISDVVIGEQASTRSLARVPSTRNISDTVNLPRVPSRILTCRWNFEMSQSLTKFTSRQGNEGKPSETEDRDGKELCKKRILMGEKCRPLSFSGILEYDRDGILLPDIIP</sequence>
<protein>
    <submittedName>
        <fullName evidence="1">Uncharacterized protein</fullName>
    </submittedName>
</protein>
<name>A0A6A6M3U0_HEVBR</name>
<proteinExistence type="predicted"/>
<organism evidence="1 2">
    <name type="scientific">Hevea brasiliensis</name>
    <name type="common">Para rubber tree</name>
    <name type="synonym">Siphonia brasiliensis</name>
    <dbReference type="NCBI Taxonomy" id="3981"/>
    <lineage>
        <taxon>Eukaryota</taxon>
        <taxon>Viridiplantae</taxon>
        <taxon>Streptophyta</taxon>
        <taxon>Embryophyta</taxon>
        <taxon>Tracheophyta</taxon>
        <taxon>Spermatophyta</taxon>
        <taxon>Magnoliopsida</taxon>
        <taxon>eudicotyledons</taxon>
        <taxon>Gunneridae</taxon>
        <taxon>Pentapetalae</taxon>
        <taxon>rosids</taxon>
        <taxon>fabids</taxon>
        <taxon>Malpighiales</taxon>
        <taxon>Euphorbiaceae</taxon>
        <taxon>Crotonoideae</taxon>
        <taxon>Micrandreae</taxon>
        <taxon>Hevea</taxon>
    </lineage>
</organism>
<dbReference type="PANTHER" id="PTHR33237:SF39">
    <property type="match status" value="1"/>
</dbReference>
<dbReference type="AlphaFoldDB" id="A0A6A6M3U0"/>
<keyword evidence="2" id="KW-1185">Reference proteome</keyword>
<reference evidence="1 2" key="1">
    <citation type="journal article" date="2020" name="Mol. Plant">
        <title>The Chromosome-Based Rubber Tree Genome Provides New Insights into Spurge Genome Evolution and Rubber Biosynthesis.</title>
        <authorList>
            <person name="Liu J."/>
            <person name="Shi C."/>
            <person name="Shi C.C."/>
            <person name="Li W."/>
            <person name="Zhang Q.J."/>
            <person name="Zhang Y."/>
            <person name="Li K."/>
            <person name="Lu H.F."/>
            <person name="Shi C."/>
            <person name="Zhu S.T."/>
            <person name="Xiao Z.Y."/>
            <person name="Nan H."/>
            <person name="Yue Y."/>
            <person name="Zhu X.G."/>
            <person name="Wu Y."/>
            <person name="Hong X.N."/>
            <person name="Fan G.Y."/>
            <person name="Tong Y."/>
            <person name="Zhang D."/>
            <person name="Mao C.L."/>
            <person name="Liu Y.L."/>
            <person name="Hao S.J."/>
            <person name="Liu W.Q."/>
            <person name="Lv M.Q."/>
            <person name="Zhang H.B."/>
            <person name="Liu Y."/>
            <person name="Hu-Tang G.R."/>
            <person name="Wang J.P."/>
            <person name="Wang J.H."/>
            <person name="Sun Y.H."/>
            <person name="Ni S.B."/>
            <person name="Chen W.B."/>
            <person name="Zhang X.C."/>
            <person name="Jiao Y.N."/>
            <person name="Eichler E.E."/>
            <person name="Li G.H."/>
            <person name="Liu X."/>
            <person name="Gao L.Z."/>
        </authorList>
    </citation>
    <scope>NUCLEOTIDE SEQUENCE [LARGE SCALE GENOMIC DNA]</scope>
    <source>
        <strain evidence="2">cv. GT1</strain>
        <tissue evidence="1">Leaf</tissue>
    </source>
</reference>
<dbReference type="EMBL" id="JAAGAX010000008">
    <property type="protein sequence ID" value="KAF2307285.1"/>
    <property type="molecule type" value="Genomic_DNA"/>
</dbReference>
<dbReference type="Proteomes" id="UP000467840">
    <property type="component" value="Chromosome 9"/>
</dbReference>
<accession>A0A6A6M3U0</accession>
<dbReference type="PANTHER" id="PTHR33237">
    <property type="entry name" value="F2P16.13 PROTEIN-RELATED"/>
    <property type="match status" value="1"/>
</dbReference>